<dbReference type="AlphaFoldDB" id="A0A9W4D9H7"/>
<evidence type="ECO:0000313" key="3">
    <source>
        <dbReference type="Proteomes" id="UP000683417"/>
    </source>
</evidence>
<protein>
    <submittedName>
        <fullName evidence="2">BgTH12-07721</fullName>
    </submittedName>
</protein>
<dbReference type="EMBL" id="CAJHIT010000011">
    <property type="protein sequence ID" value="CAD6506494.1"/>
    <property type="molecule type" value="Genomic_DNA"/>
</dbReference>
<dbReference type="InterPro" id="IPR018800">
    <property type="entry name" value="PRCC"/>
</dbReference>
<gene>
    <name evidence="2" type="ORF">BGTH12_LOCUS7852</name>
</gene>
<evidence type="ECO:0000313" key="2">
    <source>
        <dbReference type="EMBL" id="CAD6506494.1"/>
    </source>
</evidence>
<feature type="region of interest" description="Disordered" evidence="1">
    <location>
        <begin position="1"/>
        <end position="93"/>
    </location>
</feature>
<dbReference type="GO" id="GO:0005634">
    <property type="term" value="C:nucleus"/>
    <property type="evidence" value="ECO:0007669"/>
    <property type="project" value="TreeGrafter"/>
</dbReference>
<dbReference type="Proteomes" id="UP000683417">
    <property type="component" value="Unassembled WGS sequence"/>
</dbReference>
<dbReference type="PANTHER" id="PTHR13621">
    <property type="entry name" value="PROLINE-RICH PROTEIN PRCC"/>
    <property type="match status" value="1"/>
</dbReference>
<organism evidence="2 3">
    <name type="scientific">Blumeria graminis f. sp. triticale</name>
    <dbReference type="NCBI Taxonomy" id="1689686"/>
    <lineage>
        <taxon>Eukaryota</taxon>
        <taxon>Fungi</taxon>
        <taxon>Dikarya</taxon>
        <taxon>Ascomycota</taxon>
        <taxon>Pezizomycotina</taxon>
        <taxon>Leotiomycetes</taxon>
        <taxon>Erysiphales</taxon>
        <taxon>Erysiphaceae</taxon>
        <taxon>Blumeria</taxon>
    </lineage>
</organism>
<dbReference type="PANTHER" id="PTHR13621:SF2">
    <property type="entry name" value="PROLINE-RICH PROTEIN PRCC"/>
    <property type="match status" value="1"/>
</dbReference>
<feature type="compositionally biased region" description="Basic and acidic residues" evidence="1">
    <location>
        <begin position="8"/>
        <end position="27"/>
    </location>
</feature>
<proteinExistence type="predicted"/>
<accession>A0A9W4D9H7</accession>
<comment type="caution">
    <text evidence="2">The sequence shown here is derived from an EMBL/GenBank/DDBJ whole genome shotgun (WGS) entry which is preliminary data.</text>
</comment>
<name>A0A9W4D9H7_BLUGR</name>
<feature type="compositionally biased region" description="Basic and acidic residues" evidence="1">
    <location>
        <begin position="60"/>
        <end position="70"/>
    </location>
</feature>
<dbReference type="Pfam" id="PF10253">
    <property type="entry name" value="PRCC"/>
    <property type="match status" value="1"/>
</dbReference>
<evidence type="ECO:0000256" key="1">
    <source>
        <dbReference type="SAM" id="MobiDB-lite"/>
    </source>
</evidence>
<sequence>MGLVDYTDSDHSDVEGKLVKKFPEKSRSSHSAFSKVVDRSNPGKIKISLPQAALEEKDELDERPNKKIRTDNGGLNDFNSFLPAPKNSKASTSAGAFRLKTGAAPAFSREDEPEMNYEVEECEQLSHVVKDSDSPVTPQPNVSGIKMIGKPRILRPLSVSRNSAKRKIEHNVPMTKRATDIVISTPEPKTNSCQKVTLFGSISEPETHTPLPKNNGFNSIIYDISSCTDETSGCEKYEASYEDYTPTSSFSIPPSVPTPPISNTLSSLADNLNLSISERRQLFGRHKENDIWASDPKIINFNTDEEYAHNEIIRSTGEQQVHNPVRAIAPGKHSLKQLVNAAQSQKEALEESFAKGKSNRAEASSRYGWFYGKTLKRRHLAVG</sequence>
<reference evidence="2" key="1">
    <citation type="submission" date="2020-10" db="EMBL/GenBank/DDBJ databases">
        <authorList>
            <person name="Muller C M."/>
        </authorList>
    </citation>
    <scope>NUCLEOTIDE SEQUENCE</scope>
    <source>
        <strain evidence="2">THUN-12</strain>
    </source>
</reference>